<dbReference type="AlphaFoldDB" id="A0A0S2IRR4"/>
<gene>
    <name evidence="1" type="ORF">LBBP_01922</name>
</gene>
<dbReference type="PATRIC" id="fig|280505.15.peg.1884"/>
<name>A0A0S2IRR4_LEPBO</name>
<evidence type="ECO:0000313" key="1">
    <source>
        <dbReference type="EMBL" id="ALO26197.1"/>
    </source>
</evidence>
<evidence type="ECO:0000313" key="2">
    <source>
        <dbReference type="Proteomes" id="UP000058857"/>
    </source>
</evidence>
<organism evidence="1">
    <name type="scientific">Leptospira borgpetersenii serovar Ballum</name>
    <dbReference type="NCBI Taxonomy" id="280505"/>
    <lineage>
        <taxon>Bacteria</taxon>
        <taxon>Pseudomonadati</taxon>
        <taxon>Spirochaetota</taxon>
        <taxon>Spirochaetia</taxon>
        <taxon>Leptospirales</taxon>
        <taxon>Leptospiraceae</taxon>
        <taxon>Leptospira</taxon>
    </lineage>
</organism>
<protein>
    <submittedName>
        <fullName evidence="1">Uncharacterized protein</fullName>
    </submittedName>
</protein>
<reference evidence="1 2" key="1">
    <citation type="journal article" date="2015" name="PLoS Negl. Trop. Dis.">
        <title>Distribution of Plasmids in Distinct Leptospira Pathogenic Species.</title>
        <authorList>
            <person name="Wang Y."/>
            <person name="Zhuang X."/>
            <person name="Zhong Y."/>
            <person name="Zhang C."/>
            <person name="Zhang Y."/>
            <person name="Zeng L."/>
            <person name="Zhu Y."/>
            <person name="He P."/>
            <person name="Dong K."/>
            <person name="Pal U."/>
            <person name="Guo X."/>
            <person name="Qin J."/>
        </authorList>
    </citation>
    <scope>NUCLEOTIDE SEQUENCE [LARGE SCALE GENOMIC DNA]</scope>
    <source>
        <strain evidence="1 2">56604</strain>
    </source>
</reference>
<proteinExistence type="predicted"/>
<dbReference type="Proteomes" id="UP000058857">
    <property type="component" value="Chromosome 1"/>
</dbReference>
<dbReference type="EMBL" id="CP012029">
    <property type="protein sequence ID" value="ALO26197.1"/>
    <property type="molecule type" value="Genomic_DNA"/>
</dbReference>
<sequence length="38" mass="4558">MLCTIPVRAFFLSIDLQHNLIYKSLDLKIRVYPDFRFA</sequence>
<accession>A0A0S2IRR4</accession>